<feature type="chain" id="PRO_5016194831" description="Carboxylic ester hydrolase" evidence="6">
    <location>
        <begin position="21"/>
        <end position="561"/>
    </location>
</feature>
<feature type="domain" description="Carboxylesterase type B" evidence="7">
    <location>
        <begin position="24"/>
        <end position="539"/>
    </location>
</feature>
<dbReference type="AlphaFoldDB" id="A0A2Z4HPR7"/>
<evidence type="ECO:0000256" key="4">
    <source>
        <dbReference type="ARBA" id="ARBA00022801"/>
    </source>
</evidence>
<feature type="signal peptide" evidence="6">
    <location>
        <begin position="1"/>
        <end position="20"/>
    </location>
</feature>
<name>A0A2Z4HPR7_9HEMI</name>
<dbReference type="PROSITE" id="PS01173">
    <property type="entry name" value="LIPASE_GDXG_HIS"/>
    <property type="match status" value="1"/>
</dbReference>
<evidence type="ECO:0000256" key="2">
    <source>
        <dbReference type="ARBA" id="ARBA00010515"/>
    </source>
</evidence>
<dbReference type="InterPro" id="IPR029058">
    <property type="entry name" value="AB_hydrolase_fold"/>
</dbReference>
<dbReference type="InterPro" id="IPR019826">
    <property type="entry name" value="Carboxylesterase_B_AS"/>
</dbReference>
<proteinExistence type="evidence at transcript level"/>
<dbReference type="PROSITE" id="PS00122">
    <property type="entry name" value="CARBOXYLESTERASE_B_1"/>
    <property type="match status" value="1"/>
</dbReference>
<dbReference type="PANTHER" id="PTHR43142">
    <property type="entry name" value="CARBOXYLIC ESTER HYDROLASE"/>
    <property type="match status" value="1"/>
</dbReference>
<keyword evidence="5" id="KW-0325">Glycoprotein</keyword>
<evidence type="ECO:0000256" key="5">
    <source>
        <dbReference type="ARBA" id="ARBA00023180"/>
    </source>
</evidence>
<dbReference type="InterPro" id="IPR002168">
    <property type="entry name" value="Lipase_GDXG_HIS_AS"/>
</dbReference>
<dbReference type="CDD" id="cd00312">
    <property type="entry name" value="Esterase_lipase"/>
    <property type="match status" value="1"/>
</dbReference>
<dbReference type="Pfam" id="PF00135">
    <property type="entry name" value="COesterase"/>
    <property type="match status" value="1"/>
</dbReference>
<sequence length="561" mass="63051">MSRAVCYFVLCLLTPYLAYANEDNPTVKISQGELKGIFVTTRGGRKISSFLGIPYARPPVGELRFSNPQPPQPWVGIRDATKDASMCIQVNIYNSSLKTVVTGEEDCLYLNVHTPQVDAHSDFPVMFYIHGGGFICGSGSSTVYGPEYILDEDVVLVTINYRLGPLGFLSMEDTVLPGNYGLKDQTAALQWVKDNIRNFGGDPDSVTIFGESAGGASVHYHMMSPLSKGLFHRGIAQSGTALCPWASHPPGIHTKLATRIAYLVGCPSKPTKVMVDCLRDIPAYILIDTIQEFNEWDMHPVVPFPPSVEPEEVEGAFLTRDPWTVTTSVPLMTGFTSEEGILETASLSQNPDKFEEFNNEYDRLGPLTLIFKYTADEPVLLARTVKKFYFGEDDISQKNLKKTADMFTDVWFMHCTAEAVRRHNGEVYYYYFNYKGANSLGTVYGNASLYSGVCHTDELLYLFDMKEVLPVRNQSEADDNFSRKLTKLWSNYATYGNPSIPGSDISWHPVKSSENEYLHIKNDGFEMKNNLLAERDKFWQTLPYREKPVVHISRKDVKDEF</sequence>
<dbReference type="EC" id="3.1.1.-" evidence="6"/>
<keyword evidence="6" id="KW-0732">Signal</keyword>
<dbReference type="InterPro" id="IPR002018">
    <property type="entry name" value="CarbesteraseB"/>
</dbReference>
<keyword evidence="3" id="KW-0719">Serine esterase</keyword>
<accession>A0A2Z4HPR7</accession>
<dbReference type="SUPFAM" id="SSF53474">
    <property type="entry name" value="alpha/beta-Hydrolases"/>
    <property type="match status" value="1"/>
</dbReference>
<organism evidence="8">
    <name type="scientific">Subpsaltria yangi</name>
    <dbReference type="NCBI Taxonomy" id="1195109"/>
    <lineage>
        <taxon>Eukaryota</taxon>
        <taxon>Metazoa</taxon>
        <taxon>Ecdysozoa</taxon>
        <taxon>Arthropoda</taxon>
        <taxon>Hexapoda</taxon>
        <taxon>Insecta</taxon>
        <taxon>Pterygota</taxon>
        <taxon>Neoptera</taxon>
        <taxon>Paraneoptera</taxon>
        <taxon>Hemiptera</taxon>
        <taxon>Auchenorrhyncha</taxon>
        <taxon>Cicadoidea</taxon>
        <taxon>Cicadidae</taxon>
        <taxon>Tibicininae</taxon>
        <taxon>Tibicinini</taxon>
        <taxon>Subpsaltria</taxon>
    </lineage>
</organism>
<evidence type="ECO:0000256" key="3">
    <source>
        <dbReference type="ARBA" id="ARBA00022487"/>
    </source>
</evidence>
<dbReference type="GO" id="GO:0052689">
    <property type="term" value="F:carboxylic ester hydrolase activity"/>
    <property type="evidence" value="ECO:0007669"/>
    <property type="project" value="UniProtKB-KW"/>
</dbReference>
<comment type="similarity">
    <text evidence="1 6">Belongs to the type-B carboxylesterase/lipase family.</text>
</comment>
<evidence type="ECO:0000313" key="8">
    <source>
        <dbReference type="EMBL" id="AWW17125.1"/>
    </source>
</evidence>
<evidence type="ECO:0000256" key="6">
    <source>
        <dbReference type="RuleBase" id="RU361235"/>
    </source>
</evidence>
<dbReference type="PANTHER" id="PTHR43142:SF1">
    <property type="entry name" value="CARBOXYLIC ESTER HYDROLASE"/>
    <property type="match status" value="1"/>
</dbReference>
<protein>
    <recommendedName>
        <fullName evidence="6">Carboxylic ester hydrolase</fullName>
        <ecNumber evidence="6">3.1.1.-</ecNumber>
    </recommendedName>
</protein>
<keyword evidence="4 6" id="KW-0378">Hydrolase</keyword>
<evidence type="ECO:0000259" key="7">
    <source>
        <dbReference type="Pfam" id="PF00135"/>
    </source>
</evidence>
<comment type="similarity">
    <text evidence="2">Belongs to the 'GDXG' lipolytic enzyme family.</text>
</comment>
<dbReference type="EMBL" id="MF163423">
    <property type="protein sequence ID" value="AWW17125.1"/>
    <property type="molecule type" value="mRNA"/>
</dbReference>
<evidence type="ECO:0000256" key="1">
    <source>
        <dbReference type="ARBA" id="ARBA00005964"/>
    </source>
</evidence>
<reference evidence="8" key="1">
    <citation type="submission" date="2017-05" db="EMBL/GenBank/DDBJ databases">
        <title>Bioinformatics of Glutathione S-transferase Genes in Salivary Glands of Cicada Subpsaltria yangi.</title>
        <authorList>
            <person name="Qi M."/>
        </authorList>
    </citation>
    <scope>NUCLEOTIDE SEQUENCE</scope>
</reference>
<dbReference type="Gene3D" id="3.40.50.1820">
    <property type="entry name" value="alpha/beta hydrolase"/>
    <property type="match status" value="1"/>
</dbReference>